<comment type="caution">
    <text evidence="1">The sequence shown here is derived from an EMBL/GenBank/DDBJ whole genome shotgun (WGS) entry which is preliminary data.</text>
</comment>
<dbReference type="Proteomes" id="UP000678281">
    <property type="component" value="Unassembled WGS sequence"/>
</dbReference>
<protein>
    <submittedName>
        <fullName evidence="1">Uncharacterized protein</fullName>
    </submittedName>
</protein>
<sequence length="103" mass="11814">MTVYQWTTDDDEVAFDAITVGIGAPPRGFDPVELTASVYWPDWITQGDKVRGSMEGPYSIDDALRRAESLRTIWAFKRVVIAIEERELWQPEWGELAEFEGFD</sequence>
<keyword evidence="2" id="KW-1185">Reference proteome</keyword>
<accession>A0A942E5C5</accession>
<proteinExistence type="predicted"/>
<name>A0A942E5C5_9HYPH</name>
<dbReference type="EMBL" id="JAGXTP010000001">
    <property type="protein sequence ID" value="MBS3848493.1"/>
    <property type="molecule type" value="Genomic_DNA"/>
</dbReference>
<organism evidence="1 2">
    <name type="scientific">Devosia litorisediminis</name>
    <dbReference type="NCBI Taxonomy" id="2829817"/>
    <lineage>
        <taxon>Bacteria</taxon>
        <taxon>Pseudomonadati</taxon>
        <taxon>Pseudomonadota</taxon>
        <taxon>Alphaproteobacteria</taxon>
        <taxon>Hyphomicrobiales</taxon>
        <taxon>Devosiaceae</taxon>
        <taxon>Devosia</taxon>
    </lineage>
</organism>
<evidence type="ECO:0000313" key="1">
    <source>
        <dbReference type="EMBL" id="MBS3848493.1"/>
    </source>
</evidence>
<reference evidence="1" key="1">
    <citation type="submission" date="2021-04" db="EMBL/GenBank/DDBJ databases">
        <title>Devosia litorisediminis sp. nov., isolated from a sand dune.</title>
        <authorList>
            <person name="Park S."/>
            <person name="Yoon J.-H."/>
        </authorList>
    </citation>
    <scope>NUCLEOTIDE SEQUENCE</scope>
    <source>
        <strain evidence="1">BSSL-BM10</strain>
    </source>
</reference>
<gene>
    <name evidence="1" type="ORF">KD146_07240</name>
</gene>
<dbReference type="RefSeq" id="WP_212658036.1">
    <property type="nucleotide sequence ID" value="NZ_JAGXTP010000001.1"/>
</dbReference>
<evidence type="ECO:0000313" key="2">
    <source>
        <dbReference type="Proteomes" id="UP000678281"/>
    </source>
</evidence>
<dbReference type="AlphaFoldDB" id="A0A942E5C5"/>